<dbReference type="RefSeq" id="WP_225407541.1">
    <property type="nucleotide sequence ID" value="NZ_JAYJJR010000002.1"/>
</dbReference>
<protein>
    <submittedName>
        <fullName evidence="3">DUF732 domain-containing protein</fullName>
    </submittedName>
</protein>
<comment type="caution">
    <text evidence="3">The sequence shown here is derived from an EMBL/GenBank/DDBJ whole genome shotgun (WGS) entry which is preliminary data.</text>
</comment>
<dbReference type="Proteomes" id="UP001299596">
    <property type="component" value="Unassembled WGS sequence"/>
</dbReference>
<organism evidence="3 4">
    <name type="scientific">[Mycobacterium] crassicus</name>
    <dbReference type="NCBI Taxonomy" id="2872309"/>
    <lineage>
        <taxon>Bacteria</taxon>
        <taxon>Bacillati</taxon>
        <taxon>Actinomycetota</taxon>
        <taxon>Actinomycetes</taxon>
        <taxon>Mycobacteriales</taxon>
        <taxon>Mycobacteriaceae</taxon>
        <taxon>Mycolicibacter</taxon>
    </lineage>
</organism>
<gene>
    <name evidence="3" type="ORF">K6T79_05385</name>
</gene>
<evidence type="ECO:0000256" key="1">
    <source>
        <dbReference type="SAM" id="SignalP"/>
    </source>
</evidence>
<evidence type="ECO:0000313" key="4">
    <source>
        <dbReference type="Proteomes" id="UP001299596"/>
    </source>
</evidence>
<evidence type="ECO:0000313" key="3">
    <source>
        <dbReference type="EMBL" id="MEB3020474.1"/>
    </source>
</evidence>
<dbReference type="EMBL" id="JAYJJR010000002">
    <property type="protein sequence ID" value="MEB3020474.1"/>
    <property type="molecule type" value="Genomic_DNA"/>
</dbReference>
<evidence type="ECO:0000259" key="2">
    <source>
        <dbReference type="Pfam" id="PF05305"/>
    </source>
</evidence>
<keyword evidence="4" id="KW-1185">Reference proteome</keyword>
<dbReference type="InterPro" id="IPR007969">
    <property type="entry name" value="DUF732"/>
</dbReference>
<feature type="chain" id="PRO_5045608561" evidence="1">
    <location>
        <begin position="23"/>
        <end position="107"/>
    </location>
</feature>
<feature type="domain" description="DUF732" evidence="2">
    <location>
        <begin position="29"/>
        <end position="99"/>
    </location>
</feature>
<accession>A0ABU5XES7</accession>
<sequence>MKMIVALTSLAISVVCASPAGAEPDDANDDAGFIASLRQSSITFASEQQAIVAARAVCGLINNGESGLQVVKELQSDNAALTLDGAAQFAAIAANAYCPAQLKTSKS</sequence>
<proteinExistence type="predicted"/>
<reference evidence="3 4" key="1">
    <citation type="submission" date="2023-12" db="EMBL/GenBank/DDBJ databases">
        <title>Description of new species of Mycobacterium terrae complex isolated from sewage at the Sao Paulo Zoological Park Foundation in Brazil.</title>
        <authorList>
            <person name="Romagnoli C.L."/>
            <person name="Conceicao E.C."/>
            <person name="Machado E."/>
            <person name="Barreto L.B.P.F."/>
            <person name="Sharma A."/>
            <person name="Silva N.M."/>
            <person name="Marques L.E."/>
            <person name="Juliana M.A."/>
            <person name="Lourenco M.C.S."/>
            <person name="Digiampietri L.A."/>
            <person name="Suffys P.N."/>
            <person name="Viana-Niero C."/>
        </authorList>
    </citation>
    <scope>NUCLEOTIDE SEQUENCE [LARGE SCALE GENOMIC DNA]</scope>
    <source>
        <strain evidence="3 4">MYC098</strain>
    </source>
</reference>
<feature type="signal peptide" evidence="1">
    <location>
        <begin position="1"/>
        <end position="22"/>
    </location>
</feature>
<dbReference type="Pfam" id="PF05305">
    <property type="entry name" value="DUF732"/>
    <property type="match status" value="1"/>
</dbReference>
<keyword evidence="1" id="KW-0732">Signal</keyword>
<name>A0ABU5XES7_9MYCO</name>